<reference evidence="1 2" key="2">
    <citation type="journal article" date="2012" name="Stand. Genomic Sci.">
        <title>Genome sequence of the moderately thermophilic, amino-acid-degrading and sulfur-reducing bacterium Thermovirga lienii type strain (Cas60314(T)).</title>
        <authorList>
            <person name="Goker M."/>
            <person name="Saunders E."/>
            <person name="Lapidus A."/>
            <person name="Nolan M."/>
            <person name="Lucas S."/>
            <person name="Hammon N."/>
            <person name="Deshpande S."/>
            <person name="Cheng J.F."/>
            <person name="Han C."/>
            <person name="Tapia R."/>
            <person name="Goodwin L.A."/>
            <person name="Pitluck S."/>
            <person name="Liolios K."/>
            <person name="Mavromatis K."/>
            <person name="Pagani I."/>
            <person name="Ivanova N."/>
            <person name="Mikhailova N."/>
            <person name="Pati A."/>
            <person name="Chen A."/>
            <person name="Palaniappan K."/>
            <person name="Land M."/>
            <person name="Chang Y.J."/>
            <person name="Jeffries C.D."/>
            <person name="Brambilla E.M."/>
            <person name="Rohde M."/>
            <person name="Spring S."/>
            <person name="Detter J.C."/>
            <person name="Woyke T."/>
            <person name="Bristow J."/>
            <person name="Eisen J.A."/>
            <person name="Markowitz V."/>
            <person name="Hugenholtz P."/>
            <person name="Kyrpides N.C."/>
            <person name="Klenk H.P."/>
        </authorList>
    </citation>
    <scope>NUCLEOTIDE SEQUENCE [LARGE SCALE GENOMIC DNA]</scope>
    <source>
        <strain evidence="2">ATCC BAA-1197 / DSM 17291 / Cas60314</strain>
    </source>
</reference>
<dbReference type="AlphaFoldDB" id="G7V687"/>
<dbReference type="Pfam" id="PF16868">
    <property type="entry name" value="NMT1_3"/>
    <property type="match status" value="1"/>
</dbReference>
<dbReference type="HOGENOM" id="CLU_033215_4_1_0"/>
<keyword evidence="1" id="KW-0675">Receptor</keyword>
<reference evidence="2" key="1">
    <citation type="submission" date="2011-10" db="EMBL/GenBank/DDBJ databases">
        <title>The complete genome of chromosome of Thermovirga lienii DSM 17291.</title>
        <authorList>
            <consortium name="US DOE Joint Genome Institute (JGI-PGF)"/>
            <person name="Lucas S."/>
            <person name="Copeland A."/>
            <person name="Lapidus A."/>
            <person name="Glavina del Rio T."/>
            <person name="Dalin E."/>
            <person name="Tice H."/>
            <person name="Bruce D."/>
            <person name="Goodwin L."/>
            <person name="Pitluck S."/>
            <person name="Peters L."/>
            <person name="Mikhailova N."/>
            <person name="Saunders E."/>
            <person name="Kyrpides N."/>
            <person name="Mavromatis K."/>
            <person name="Ivanova N."/>
            <person name="Last F.I."/>
            <person name="Brettin T."/>
            <person name="Detter J.C."/>
            <person name="Han C."/>
            <person name="Larimer F."/>
            <person name="Land M."/>
            <person name="Hauser L."/>
            <person name="Markowitz V."/>
            <person name="Cheng J.-F."/>
            <person name="Hugenholtz P."/>
            <person name="Woyke T."/>
            <person name="Wu D."/>
            <person name="Spring S."/>
            <person name="Schroeder M."/>
            <person name="Brambilla E.-M."/>
            <person name="Klenk H.-P."/>
            <person name="Eisen J.A."/>
        </authorList>
    </citation>
    <scope>NUCLEOTIDE SEQUENCE [LARGE SCALE GENOMIC DNA]</scope>
    <source>
        <strain evidence="2">ATCC BAA-1197 / DSM 17291 / Cas60314</strain>
    </source>
</reference>
<name>G7V687_THELD</name>
<gene>
    <name evidence="1" type="ordered locus">Tlie_0170</name>
</gene>
<dbReference type="Proteomes" id="UP000005868">
    <property type="component" value="Chromosome"/>
</dbReference>
<accession>G7V687</accession>
<dbReference type="STRING" id="580340.Tlie_0170"/>
<sequence length="318" mass="35643">MMAMLLFFTVALSVSFPIKFSEAQEVKYLYIATGTIGGSYYPLGQQLAEIWNSNIPNIHVIPKATGGTVNNLELLRKGNAHIAFLDGLYYYAYHGMGRYEGTPHKFIRAMAPLYPEPVQVLVAKGSNIKTLRDLKGKIVSIGAQKSGTEVTARELLRAAMLDPDKDIQGVHLGVYDTAKAFREKKIDAAIMVGTLEMAGVKEATDQGLVELLEIPSPVIKKVIYQTPYWVPFTIPANTYKGQDRDIKTYASWNILAVHQNLKADLVYELTKHFYAHKDKLEVCRKTMKTAIPENINYILIPLHEGAEKYYNELESQTP</sequence>
<proteinExistence type="predicted"/>
<dbReference type="eggNOG" id="COG2358">
    <property type="taxonomic scope" value="Bacteria"/>
</dbReference>
<dbReference type="KEGG" id="tli:Tlie_0170"/>
<dbReference type="PANTHER" id="PTHR42941:SF1">
    <property type="entry name" value="SLL1037 PROTEIN"/>
    <property type="match status" value="1"/>
</dbReference>
<dbReference type="SUPFAM" id="SSF53850">
    <property type="entry name" value="Periplasmic binding protein-like II"/>
    <property type="match status" value="1"/>
</dbReference>
<organism evidence="1 2">
    <name type="scientific">Thermovirga lienii (strain ATCC BAA-1197 / DSM 17291 / Cas60314)</name>
    <dbReference type="NCBI Taxonomy" id="580340"/>
    <lineage>
        <taxon>Bacteria</taxon>
        <taxon>Thermotogati</taxon>
        <taxon>Synergistota</taxon>
        <taxon>Synergistia</taxon>
        <taxon>Synergistales</taxon>
        <taxon>Thermovirgaceae</taxon>
        <taxon>Thermovirga</taxon>
    </lineage>
</organism>
<dbReference type="EMBL" id="CP003096">
    <property type="protein sequence ID" value="AER65916.1"/>
    <property type="molecule type" value="Genomic_DNA"/>
</dbReference>
<dbReference type="NCBIfam" id="TIGR02122">
    <property type="entry name" value="TRAP_TAXI"/>
    <property type="match status" value="1"/>
</dbReference>
<evidence type="ECO:0000313" key="1">
    <source>
        <dbReference type="EMBL" id="AER65916.1"/>
    </source>
</evidence>
<dbReference type="PANTHER" id="PTHR42941">
    <property type="entry name" value="SLL1037 PROTEIN"/>
    <property type="match status" value="1"/>
</dbReference>
<evidence type="ECO:0000313" key="2">
    <source>
        <dbReference type="Proteomes" id="UP000005868"/>
    </source>
</evidence>
<dbReference type="InterPro" id="IPR011852">
    <property type="entry name" value="TRAP_TAXI"/>
</dbReference>
<dbReference type="Gene3D" id="3.40.190.10">
    <property type="entry name" value="Periplasmic binding protein-like II"/>
    <property type="match status" value="2"/>
</dbReference>
<keyword evidence="2" id="KW-1185">Reference proteome</keyword>
<protein>
    <submittedName>
        <fullName evidence="1">TRAP transporter solute receptor, TAXI family</fullName>
    </submittedName>
</protein>
<dbReference type="CDD" id="cd13520">
    <property type="entry name" value="PBP2_TAXI_TRAP"/>
    <property type="match status" value="1"/>
</dbReference>